<evidence type="ECO:0000259" key="2">
    <source>
        <dbReference type="Pfam" id="PF17667"/>
    </source>
</evidence>
<evidence type="ECO:0000256" key="1">
    <source>
        <dbReference type="SAM" id="MobiDB-lite"/>
    </source>
</evidence>
<feature type="compositionally biased region" description="Polar residues" evidence="1">
    <location>
        <begin position="476"/>
        <end position="488"/>
    </location>
</feature>
<dbReference type="InterPro" id="IPR011009">
    <property type="entry name" value="Kinase-like_dom_sf"/>
</dbReference>
<feature type="domain" description="Fungal-type protein kinase" evidence="2">
    <location>
        <begin position="187"/>
        <end position="315"/>
    </location>
</feature>
<dbReference type="Pfam" id="PF17667">
    <property type="entry name" value="Pkinase_fungal"/>
    <property type="match status" value="2"/>
</dbReference>
<keyword evidence="4" id="KW-1185">Reference proteome</keyword>
<name>A0A9W8J195_9AGAR</name>
<proteinExistence type="predicted"/>
<dbReference type="AlphaFoldDB" id="A0A9W8J195"/>
<sequence>MVSSLCRQIFIHQPNRIFVRMLVISESHIRLFHFDRSGVQYTLLLNFHDEPQTFVRLVLVLGSSDEFDIGLDASIQWTIEGGQKVGGTIRTRGTGNQDVIYPLAQIGPFFFRGNIRGRSTICWRVRDPTTNEQLLVKDMWRSEDRLSEHTFLQDAIGLPGVVQMVNCEPDRCETKTLRGFGDALPAKFQNRIESRIVMKTYGKPVAKYTSAKQLFCALRDAIAGHMELFKGGTLHRDVSPYNVLFGKPGAEPGYRGILIDFDIATRRNWNKPADWKIGTRLYQSVAVLNSCTVPDPLPHDHLDDLESFLYILVQVIYTCDSNGVAYSGLDMLSRWEKVSHDCRTAATFKEAYLASEFLPRDVEQHWPSPCVDLVLAFTAFIHPIMRKKMKLVDQLTPTVRNGRAKEFSADANKHYTHVLQLFDTAIEALDKPDTWRVPKSGVPSPDPPSSGSTSSDSSLENFLKEYQRMREADASPSPTVDQPTSSISEHSRSALKRTSDGYPDDQPPAKRSNSPGSSESGRKSSTTAPSHAA</sequence>
<dbReference type="Proteomes" id="UP001140091">
    <property type="component" value="Unassembled WGS sequence"/>
</dbReference>
<dbReference type="SUPFAM" id="SSF56112">
    <property type="entry name" value="Protein kinase-like (PK-like)"/>
    <property type="match status" value="1"/>
</dbReference>
<protein>
    <recommendedName>
        <fullName evidence="2">Fungal-type protein kinase domain-containing protein</fullName>
    </recommendedName>
</protein>
<dbReference type="Gene3D" id="1.10.510.10">
    <property type="entry name" value="Transferase(Phosphotransferase) domain 1"/>
    <property type="match status" value="1"/>
</dbReference>
<dbReference type="PANTHER" id="PTHR38248:SF2">
    <property type="entry name" value="FUNK1 11"/>
    <property type="match status" value="1"/>
</dbReference>
<reference evidence="3" key="1">
    <citation type="submission" date="2022-06" db="EMBL/GenBank/DDBJ databases">
        <title>Genome Sequence of Candolleomyces eurysporus.</title>
        <authorList>
            <person name="Buettner E."/>
        </authorList>
    </citation>
    <scope>NUCLEOTIDE SEQUENCE</scope>
    <source>
        <strain evidence="3">VTCC 930004</strain>
    </source>
</reference>
<feature type="non-terminal residue" evidence="3">
    <location>
        <position position="533"/>
    </location>
</feature>
<gene>
    <name evidence="3" type="ORF">H1R20_g10624</name>
</gene>
<dbReference type="EMBL" id="JANBPK010001059">
    <property type="protein sequence ID" value="KAJ2926472.1"/>
    <property type="molecule type" value="Genomic_DNA"/>
</dbReference>
<dbReference type="PANTHER" id="PTHR38248">
    <property type="entry name" value="FUNK1 6"/>
    <property type="match status" value="1"/>
</dbReference>
<evidence type="ECO:0000313" key="3">
    <source>
        <dbReference type="EMBL" id="KAJ2926472.1"/>
    </source>
</evidence>
<dbReference type="OrthoDB" id="5584477at2759"/>
<feature type="compositionally biased region" description="Low complexity" evidence="1">
    <location>
        <begin position="437"/>
        <end position="458"/>
    </location>
</feature>
<comment type="caution">
    <text evidence="3">The sequence shown here is derived from an EMBL/GenBank/DDBJ whole genome shotgun (WGS) entry which is preliminary data.</text>
</comment>
<feature type="region of interest" description="Disordered" evidence="1">
    <location>
        <begin position="434"/>
        <end position="533"/>
    </location>
</feature>
<feature type="compositionally biased region" description="Low complexity" evidence="1">
    <location>
        <begin position="510"/>
        <end position="525"/>
    </location>
</feature>
<feature type="compositionally biased region" description="Basic and acidic residues" evidence="1">
    <location>
        <begin position="462"/>
        <end position="473"/>
    </location>
</feature>
<accession>A0A9W8J195</accession>
<organism evidence="3 4">
    <name type="scientific">Candolleomyces eurysporus</name>
    <dbReference type="NCBI Taxonomy" id="2828524"/>
    <lineage>
        <taxon>Eukaryota</taxon>
        <taxon>Fungi</taxon>
        <taxon>Dikarya</taxon>
        <taxon>Basidiomycota</taxon>
        <taxon>Agaricomycotina</taxon>
        <taxon>Agaricomycetes</taxon>
        <taxon>Agaricomycetidae</taxon>
        <taxon>Agaricales</taxon>
        <taxon>Agaricineae</taxon>
        <taxon>Psathyrellaceae</taxon>
        <taxon>Candolleomyces</taxon>
    </lineage>
</organism>
<evidence type="ECO:0000313" key="4">
    <source>
        <dbReference type="Proteomes" id="UP001140091"/>
    </source>
</evidence>
<feature type="domain" description="Fungal-type protein kinase" evidence="2">
    <location>
        <begin position="5"/>
        <end position="166"/>
    </location>
</feature>
<dbReference type="InterPro" id="IPR040976">
    <property type="entry name" value="Pkinase_fungal"/>
</dbReference>